<dbReference type="InterPro" id="IPR051400">
    <property type="entry name" value="HAD-like_hydrolase"/>
</dbReference>
<gene>
    <name evidence="4" type="ORF">Dsi01nite_001230</name>
</gene>
<dbReference type="SUPFAM" id="SSF56784">
    <property type="entry name" value="HAD-like"/>
    <property type="match status" value="1"/>
</dbReference>
<evidence type="ECO:0000313" key="4">
    <source>
        <dbReference type="EMBL" id="GIG42082.1"/>
    </source>
</evidence>
<dbReference type="Pfam" id="PF00702">
    <property type="entry name" value="Hydrolase"/>
    <property type="match status" value="1"/>
</dbReference>
<protein>
    <submittedName>
        <fullName evidence="4">HAD family hydrolase</fullName>
    </submittedName>
</protein>
<proteinExistence type="predicted"/>
<dbReference type="PANTHER" id="PTHR46470">
    <property type="entry name" value="N-ACYLNEURAMINATE-9-PHOSPHATASE"/>
    <property type="match status" value="1"/>
</dbReference>
<dbReference type="GO" id="GO:0044281">
    <property type="term" value="P:small molecule metabolic process"/>
    <property type="evidence" value="ECO:0007669"/>
    <property type="project" value="UniProtKB-ARBA"/>
</dbReference>
<dbReference type="InterPro" id="IPR023198">
    <property type="entry name" value="PGP-like_dom2"/>
</dbReference>
<accession>A0A919PDA4</accession>
<keyword evidence="5" id="KW-1185">Reference proteome</keyword>
<keyword evidence="3" id="KW-0460">Magnesium</keyword>
<comment type="cofactor">
    <cofactor evidence="1">
        <name>Mg(2+)</name>
        <dbReference type="ChEBI" id="CHEBI:18420"/>
    </cofactor>
</comment>
<evidence type="ECO:0000256" key="2">
    <source>
        <dbReference type="ARBA" id="ARBA00022801"/>
    </source>
</evidence>
<reference evidence="4" key="1">
    <citation type="submission" date="2021-01" db="EMBL/GenBank/DDBJ databases">
        <title>Whole genome shotgun sequence of Dactylosporangium siamense NBRC 106093.</title>
        <authorList>
            <person name="Komaki H."/>
            <person name="Tamura T."/>
        </authorList>
    </citation>
    <scope>NUCLEOTIDE SEQUENCE</scope>
    <source>
        <strain evidence="4">NBRC 106093</strain>
    </source>
</reference>
<keyword evidence="2 4" id="KW-0378">Hydrolase</keyword>
<dbReference type="NCBIfam" id="TIGR01549">
    <property type="entry name" value="HAD-SF-IA-v1"/>
    <property type="match status" value="1"/>
</dbReference>
<organism evidence="4 5">
    <name type="scientific">Dactylosporangium siamense</name>
    <dbReference type="NCBI Taxonomy" id="685454"/>
    <lineage>
        <taxon>Bacteria</taxon>
        <taxon>Bacillati</taxon>
        <taxon>Actinomycetota</taxon>
        <taxon>Actinomycetes</taxon>
        <taxon>Micromonosporales</taxon>
        <taxon>Micromonosporaceae</taxon>
        <taxon>Dactylosporangium</taxon>
    </lineage>
</organism>
<dbReference type="Gene3D" id="3.40.50.1000">
    <property type="entry name" value="HAD superfamily/HAD-like"/>
    <property type="match status" value="1"/>
</dbReference>
<dbReference type="Gene3D" id="1.10.150.240">
    <property type="entry name" value="Putative phosphatase, domain 2"/>
    <property type="match status" value="1"/>
</dbReference>
<comment type="caution">
    <text evidence="4">The sequence shown here is derived from an EMBL/GenBank/DDBJ whole genome shotgun (WGS) entry which is preliminary data.</text>
</comment>
<name>A0A919PDA4_9ACTN</name>
<dbReference type="GO" id="GO:0016787">
    <property type="term" value="F:hydrolase activity"/>
    <property type="evidence" value="ECO:0007669"/>
    <property type="project" value="UniProtKB-KW"/>
</dbReference>
<dbReference type="RefSeq" id="WP_203843967.1">
    <property type="nucleotide sequence ID" value="NZ_BAAAVW010000003.1"/>
</dbReference>
<dbReference type="SFLD" id="SFLDG01129">
    <property type="entry name" value="C1.5:_HAD__Beta-PGM__Phosphata"/>
    <property type="match status" value="1"/>
</dbReference>
<dbReference type="SFLD" id="SFLDS00003">
    <property type="entry name" value="Haloacid_Dehalogenase"/>
    <property type="match status" value="1"/>
</dbReference>
<dbReference type="AlphaFoldDB" id="A0A919PDA4"/>
<evidence type="ECO:0000256" key="3">
    <source>
        <dbReference type="ARBA" id="ARBA00022842"/>
    </source>
</evidence>
<dbReference type="Proteomes" id="UP000660611">
    <property type="component" value="Unassembled WGS sequence"/>
</dbReference>
<evidence type="ECO:0000313" key="5">
    <source>
        <dbReference type="Proteomes" id="UP000660611"/>
    </source>
</evidence>
<evidence type="ECO:0000256" key="1">
    <source>
        <dbReference type="ARBA" id="ARBA00001946"/>
    </source>
</evidence>
<dbReference type="EMBL" id="BONQ01000003">
    <property type="protein sequence ID" value="GIG42082.1"/>
    <property type="molecule type" value="Genomic_DNA"/>
</dbReference>
<dbReference type="InterPro" id="IPR006439">
    <property type="entry name" value="HAD-SF_hydro_IA"/>
</dbReference>
<sequence length="234" mass="25601">MRTHILFDFFGTLVGYDPRRTSQGYPRSFAELGRLGAGVSYPQFVEGWDRVFADFDRGADVEDREFSMTQVGAAYLGDVLGRVPADADVAAFIRIYLEEWSAGVAYSPQTVALVRSLSEVYRLAVVTNTHQPDLVPGHLAAMGILDAMDAVVTSVEVGWRKPHPAIYAATVERLGIAPGAAIFVGDTYTADFVGPEKFGMTAFLIDPEGRADVPRDRRLRSVLDLAAKVRARSQ</sequence>
<dbReference type="InterPro" id="IPR036412">
    <property type="entry name" value="HAD-like_sf"/>
</dbReference>
<dbReference type="InterPro" id="IPR023214">
    <property type="entry name" value="HAD_sf"/>
</dbReference>